<feature type="binding site" evidence="5">
    <location>
        <position position="530"/>
    </location>
    <ligand>
        <name>Fe cation</name>
        <dbReference type="ChEBI" id="CHEBI:24875"/>
        <note>catalytic</note>
    </ligand>
</feature>
<dbReference type="PANTHER" id="PTHR10543">
    <property type="entry name" value="BETA-CAROTENE DIOXYGENASE"/>
    <property type="match status" value="1"/>
</dbReference>
<dbReference type="PANTHER" id="PTHR10543:SF24">
    <property type="entry name" value="CAROTENOID ISOMEROOXYGENASE"/>
    <property type="match status" value="1"/>
</dbReference>
<dbReference type="Pfam" id="PF03055">
    <property type="entry name" value="RPE65"/>
    <property type="match status" value="1"/>
</dbReference>
<dbReference type="STRING" id="1231657.A0A1Y2A1R5"/>
<dbReference type="InterPro" id="IPR004294">
    <property type="entry name" value="Carotenoid_Oase"/>
</dbReference>
<dbReference type="EMBL" id="MCFA01000018">
    <property type="protein sequence ID" value="ORY16449.1"/>
    <property type="molecule type" value="Genomic_DNA"/>
</dbReference>
<dbReference type="GO" id="GO:0016121">
    <property type="term" value="P:carotene catabolic process"/>
    <property type="evidence" value="ECO:0007669"/>
    <property type="project" value="TreeGrafter"/>
</dbReference>
<evidence type="ECO:0000256" key="4">
    <source>
        <dbReference type="ARBA" id="ARBA00023004"/>
    </source>
</evidence>
<keyword evidence="4 5" id="KW-0408">Iron</keyword>
<evidence type="ECO:0000256" key="1">
    <source>
        <dbReference type="ARBA" id="ARBA00006787"/>
    </source>
</evidence>
<keyword evidence="6" id="KW-0223">Dioxygenase</keyword>
<evidence type="ECO:0000256" key="2">
    <source>
        <dbReference type="ARBA" id="ARBA00022723"/>
    </source>
</evidence>
<dbReference type="AlphaFoldDB" id="A0A1Y2A1R5"/>
<gene>
    <name evidence="6" type="ORF">BCR34DRAFT_106441</name>
</gene>
<dbReference type="OrthoDB" id="407010at2759"/>
<evidence type="ECO:0000313" key="6">
    <source>
        <dbReference type="EMBL" id="ORY16449.1"/>
    </source>
</evidence>
<dbReference type="GO" id="GO:0046872">
    <property type="term" value="F:metal ion binding"/>
    <property type="evidence" value="ECO:0007669"/>
    <property type="project" value="UniProtKB-KW"/>
</dbReference>
<feature type="binding site" evidence="5">
    <location>
        <position position="327"/>
    </location>
    <ligand>
        <name>Fe cation</name>
        <dbReference type="ChEBI" id="CHEBI:24875"/>
        <note>catalytic</note>
    </ligand>
</feature>
<evidence type="ECO:0000256" key="5">
    <source>
        <dbReference type="PIRSR" id="PIRSR604294-1"/>
    </source>
</evidence>
<comment type="cofactor">
    <cofactor evidence="5">
        <name>Fe(2+)</name>
        <dbReference type="ChEBI" id="CHEBI:29033"/>
    </cofactor>
    <text evidence="5">Binds 1 Fe(2+) ion per subunit.</text>
</comment>
<evidence type="ECO:0000313" key="7">
    <source>
        <dbReference type="Proteomes" id="UP000193144"/>
    </source>
</evidence>
<name>A0A1Y2A1R5_9PLEO</name>
<proteinExistence type="inferred from homology"/>
<evidence type="ECO:0000256" key="3">
    <source>
        <dbReference type="ARBA" id="ARBA00023002"/>
    </source>
</evidence>
<feature type="binding site" evidence="5">
    <location>
        <position position="257"/>
    </location>
    <ligand>
        <name>Fe cation</name>
        <dbReference type="ChEBI" id="CHEBI:24875"/>
        <note>catalytic</note>
    </ligand>
</feature>
<comment type="similarity">
    <text evidence="1">Belongs to the carotenoid oxygenase family.</text>
</comment>
<keyword evidence="3" id="KW-0560">Oxidoreductase</keyword>
<comment type="caution">
    <text evidence="6">The sequence shown here is derived from an EMBL/GenBank/DDBJ whole genome shotgun (WGS) entry which is preliminary data.</text>
</comment>
<reference evidence="6 7" key="1">
    <citation type="submission" date="2016-07" db="EMBL/GenBank/DDBJ databases">
        <title>Pervasive Adenine N6-methylation of Active Genes in Fungi.</title>
        <authorList>
            <consortium name="DOE Joint Genome Institute"/>
            <person name="Mondo S.J."/>
            <person name="Dannebaum R.O."/>
            <person name="Kuo R.C."/>
            <person name="Labutti K."/>
            <person name="Haridas S."/>
            <person name="Kuo A."/>
            <person name="Salamov A."/>
            <person name="Ahrendt S.R."/>
            <person name="Lipzen A."/>
            <person name="Sullivan W."/>
            <person name="Andreopoulos W.B."/>
            <person name="Clum A."/>
            <person name="Lindquist E."/>
            <person name="Daum C."/>
            <person name="Ramamoorthy G.K."/>
            <person name="Gryganskyi A."/>
            <person name="Culley D."/>
            <person name="Magnuson J.K."/>
            <person name="James T.Y."/>
            <person name="O'Malley M.A."/>
            <person name="Stajich J.E."/>
            <person name="Spatafora J.W."/>
            <person name="Visel A."/>
            <person name="Grigoriev I.V."/>
        </authorList>
    </citation>
    <scope>NUCLEOTIDE SEQUENCE [LARGE SCALE GENOMIC DNA]</scope>
    <source>
        <strain evidence="6 7">CBS 115471</strain>
    </source>
</reference>
<keyword evidence="7" id="KW-1185">Reference proteome</keyword>
<dbReference type="GO" id="GO:0010436">
    <property type="term" value="F:carotenoid dioxygenase activity"/>
    <property type="evidence" value="ECO:0007669"/>
    <property type="project" value="TreeGrafter"/>
</dbReference>
<accession>A0A1Y2A1R5</accession>
<keyword evidence="2 5" id="KW-0479">Metal-binding</keyword>
<sequence length="544" mass="59977">MSSWPNDAGFDTDYEQLNPVELNVKGHIPSYAAGTLYRTGPLGYKVQTSNGNTWAAGHWFDGLSAVHRFEIEFPENGAARVTYRSRRIVDKMLEQIKETGKLSAITFGAKRDPCKGFFNKVMSTFTALKKQPDNVGVTLSIDMPGGGCSPKTEKSVLVNGHSTGIETLHVKTDATLLKRIDPETLEPIGIANQGILHPELKGPLSGAHAKSDPETGDIFNFNLDLGNQATYRIFGTSASTGETTILGKFSANPAYIHSLFLTENYVILCIWNSHFGQKGISMLYHQNMVDAISPFDPSSKAVWYVVDRRHGKGLVATYESDPFFCFHTINAWELSSTEDPSKIDILCELSRYENLDSIHRFYYDNVISSAKGSENFAGKKRETCLPQLARFRLSAVNGRTSPANRQIAELVYLAPKEISSELPTINPAYLTRPHRYTYGTLDRLKSSFMDGLGKFDNETQTTLVWETDAQTPGEPIFVVNPNGQAEDDGVILSVILDGLSGKSYLLCLDAKSFQELGRAEMEGPLSFGFHGAFKASGVRYAGDI</sequence>
<organism evidence="6 7">
    <name type="scientific">Clohesyomyces aquaticus</name>
    <dbReference type="NCBI Taxonomy" id="1231657"/>
    <lineage>
        <taxon>Eukaryota</taxon>
        <taxon>Fungi</taxon>
        <taxon>Dikarya</taxon>
        <taxon>Ascomycota</taxon>
        <taxon>Pezizomycotina</taxon>
        <taxon>Dothideomycetes</taxon>
        <taxon>Pleosporomycetidae</taxon>
        <taxon>Pleosporales</taxon>
        <taxon>Lindgomycetaceae</taxon>
        <taxon>Clohesyomyces</taxon>
    </lineage>
</organism>
<feature type="binding site" evidence="5">
    <location>
        <position position="208"/>
    </location>
    <ligand>
        <name>Fe cation</name>
        <dbReference type="ChEBI" id="CHEBI:24875"/>
        <note>catalytic</note>
    </ligand>
</feature>
<protein>
    <submittedName>
        <fullName evidence="6">Beta,beta-carotene 9',10'-dioxygenase</fullName>
    </submittedName>
</protein>
<dbReference type="Proteomes" id="UP000193144">
    <property type="component" value="Unassembled WGS sequence"/>
</dbReference>